<evidence type="ECO:0000256" key="2">
    <source>
        <dbReference type="ARBA" id="ARBA00022771"/>
    </source>
</evidence>
<dbReference type="PANTHER" id="PTHR31150:SF32">
    <property type="entry name" value="RING_U-BOX SUPERFAMILY PROTEIN"/>
    <property type="match status" value="1"/>
</dbReference>
<evidence type="ECO:0000256" key="3">
    <source>
        <dbReference type="ARBA" id="ARBA00022833"/>
    </source>
</evidence>
<feature type="compositionally biased region" description="Low complexity" evidence="5">
    <location>
        <begin position="74"/>
        <end position="84"/>
    </location>
</feature>
<accession>A0A9Q0CCN4</accession>
<dbReference type="PROSITE" id="PS50089">
    <property type="entry name" value="ZF_RING_2"/>
    <property type="match status" value="1"/>
</dbReference>
<feature type="compositionally biased region" description="Polar residues" evidence="5">
    <location>
        <begin position="90"/>
        <end position="142"/>
    </location>
</feature>
<keyword evidence="3" id="KW-0862">Zinc</keyword>
<dbReference type="InterPro" id="IPR013083">
    <property type="entry name" value="Znf_RING/FYVE/PHD"/>
</dbReference>
<evidence type="ECO:0000313" key="8">
    <source>
        <dbReference type="Proteomes" id="UP001151287"/>
    </source>
</evidence>
<keyword evidence="1" id="KW-0479">Metal-binding</keyword>
<feature type="domain" description="RING-type" evidence="6">
    <location>
        <begin position="258"/>
        <end position="316"/>
    </location>
</feature>
<name>A0A9Q0CCN4_9POAL</name>
<dbReference type="Proteomes" id="UP001151287">
    <property type="component" value="Unassembled WGS sequence"/>
</dbReference>
<evidence type="ECO:0000256" key="1">
    <source>
        <dbReference type="ARBA" id="ARBA00022723"/>
    </source>
</evidence>
<comment type="caution">
    <text evidence="7">The sequence shown here is derived from an EMBL/GenBank/DDBJ whole genome shotgun (WGS) entry which is preliminary data.</text>
</comment>
<keyword evidence="2 4" id="KW-0863">Zinc-finger</keyword>
<organism evidence="7 8">
    <name type="scientific">Rhynchospora breviuscula</name>
    <dbReference type="NCBI Taxonomy" id="2022672"/>
    <lineage>
        <taxon>Eukaryota</taxon>
        <taxon>Viridiplantae</taxon>
        <taxon>Streptophyta</taxon>
        <taxon>Embryophyta</taxon>
        <taxon>Tracheophyta</taxon>
        <taxon>Spermatophyta</taxon>
        <taxon>Magnoliopsida</taxon>
        <taxon>Liliopsida</taxon>
        <taxon>Poales</taxon>
        <taxon>Cyperaceae</taxon>
        <taxon>Cyperoideae</taxon>
        <taxon>Rhynchosporeae</taxon>
        <taxon>Rhynchospora</taxon>
    </lineage>
</organism>
<dbReference type="Pfam" id="PF13445">
    <property type="entry name" value="zf-RING_UBOX"/>
    <property type="match status" value="1"/>
</dbReference>
<keyword evidence="8" id="KW-1185">Reference proteome</keyword>
<dbReference type="GO" id="GO:0008270">
    <property type="term" value="F:zinc ion binding"/>
    <property type="evidence" value="ECO:0007669"/>
    <property type="project" value="UniProtKB-KW"/>
</dbReference>
<feature type="region of interest" description="Disordered" evidence="5">
    <location>
        <begin position="1"/>
        <end position="183"/>
    </location>
</feature>
<gene>
    <name evidence="7" type="ORF">LUZ63_015627</name>
</gene>
<dbReference type="InterPro" id="IPR027370">
    <property type="entry name" value="Znf-RING_euk"/>
</dbReference>
<sequence>MGASCCKVSKDKSLASGAQMESFRNVRHSPQWGFRWDNRTHIEDIMDTPSPASQPDIADFNGSEMKRMPTPDRSVPSGGSSPSGQDKASRSSTSNSYHEELSASSKKNTTQPCKPTLPSTLSSSGKTRPQKFAKTSSGKSPLSRNKSSSASVSSDVTSTSTCSPSASRSRSLPYDTGSTSSKSPLFQISRQQSGNSLSHPASFDHDTNHWTFHTFTELVASSQKEKTSFGSEKFNFIRADSRRSNFEASRTSSMGPICNICMKTLKERSPHGMQKLYSTNELAAAAVLDCGHVFHADCLEKLTPDVDRYDPECPRCACGDKDLNKLIWNLEYDNKVNKTSKKHVDKLKSRSAKVSFGKPPFLKRHLSEGETSRKKGLFARFRD</sequence>
<feature type="compositionally biased region" description="Low complexity" evidence="5">
    <location>
        <begin position="143"/>
        <end position="171"/>
    </location>
</feature>
<reference evidence="7" key="1">
    <citation type="journal article" date="2022" name="Cell">
        <title>Repeat-based holocentromeres influence genome architecture and karyotype evolution.</title>
        <authorList>
            <person name="Hofstatter P.G."/>
            <person name="Thangavel G."/>
            <person name="Lux T."/>
            <person name="Neumann P."/>
            <person name="Vondrak T."/>
            <person name="Novak P."/>
            <person name="Zhang M."/>
            <person name="Costa L."/>
            <person name="Castellani M."/>
            <person name="Scott A."/>
            <person name="Toegelov H."/>
            <person name="Fuchs J."/>
            <person name="Mata-Sucre Y."/>
            <person name="Dias Y."/>
            <person name="Vanzela A.L.L."/>
            <person name="Huettel B."/>
            <person name="Almeida C.C.S."/>
            <person name="Simkova H."/>
            <person name="Souza G."/>
            <person name="Pedrosa-Harand A."/>
            <person name="Macas J."/>
            <person name="Mayer K.F.X."/>
            <person name="Houben A."/>
            <person name="Marques A."/>
        </authorList>
    </citation>
    <scope>NUCLEOTIDE SEQUENCE</scope>
    <source>
        <strain evidence="7">RhyBre1mFocal</strain>
    </source>
</reference>
<protein>
    <recommendedName>
        <fullName evidence="6">RING-type domain-containing protein</fullName>
    </recommendedName>
</protein>
<dbReference type="SMART" id="SM00184">
    <property type="entry name" value="RING"/>
    <property type="match status" value="1"/>
</dbReference>
<dbReference type="InterPro" id="IPR001841">
    <property type="entry name" value="Znf_RING"/>
</dbReference>
<dbReference type="SUPFAM" id="SSF57850">
    <property type="entry name" value="RING/U-box"/>
    <property type="match status" value="1"/>
</dbReference>
<dbReference type="OrthoDB" id="643821at2759"/>
<evidence type="ECO:0000259" key="6">
    <source>
        <dbReference type="PROSITE" id="PS50089"/>
    </source>
</evidence>
<dbReference type="EMBL" id="JAMQYH010000004">
    <property type="protein sequence ID" value="KAJ1691472.1"/>
    <property type="molecule type" value="Genomic_DNA"/>
</dbReference>
<proteinExistence type="predicted"/>
<dbReference type="AlphaFoldDB" id="A0A9Q0CCN4"/>
<evidence type="ECO:0000256" key="5">
    <source>
        <dbReference type="SAM" id="MobiDB-lite"/>
    </source>
</evidence>
<dbReference type="PANTHER" id="PTHR31150">
    <property type="entry name" value="EXPRESSED PROTEIN"/>
    <property type="match status" value="1"/>
</dbReference>
<evidence type="ECO:0000256" key="4">
    <source>
        <dbReference type="PROSITE-ProRule" id="PRU00175"/>
    </source>
</evidence>
<dbReference type="Gene3D" id="3.30.40.10">
    <property type="entry name" value="Zinc/RING finger domain, C3HC4 (zinc finger)"/>
    <property type="match status" value="1"/>
</dbReference>
<evidence type="ECO:0000313" key="7">
    <source>
        <dbReference type="EMBL" id="KAJ1691472.1"/>
    </source>
</evidence>